<feature type="compositionally biased region" description="Basic and acidic residues" evidence="1">
    <location>
        <begin position="48"/>
        <end position="66"/>
    </location>
</feature>
<dbReference type="AlphaFoldDB" id="A0A9P7CHD8"/>
<reference evidence="2" key="1">
    <citation type="journal article" date="2020" name="Microb. Genom.">
        <title>Genetic diversity of clinical and environmental Mucorales isolates obtained from an investigation of mucormycosis cases among solid organ transplant recipients.</title>
        <authorList>
            <person name="Nguyen M.H."/>
            <person name="Kaul D."/>
            <person name="Muto C."/>
            <person name="Cheng S.J."/>
            <person name="Richter R.A."/>
            <person name="Bruno V.M."/>
            <person name="Liu G."/>
            <person name="Beyhan S."/>
            <person name="Sundermann A.J."/>
            <person name="Mounaud S."/>
            <person name="Pasculle A.W."/>
            <person name="Nierman W.C."/>
            <person name="Driscoll E."/>
            <person name="Cumbie R."/>
            <person name="Clancy C.J."/>
            <person name="Dupont C.L."/>
        </authorList>
    </citation>
    <scope>NUCLEOTIDE SEQUENCE</scope>
    <source>
        <strain evidence="2">GL16</strain>
    </source>
</reference>
<evidence type="ECO:0000313" key="3">
    <source>
        <dbReference type="Proteomes" id="UP000717996"/>
    </source>
</evidence>
<protein>
    <submittedName>
        <fullName evidence="2">Uncharacterized protein</fullName>
    </submittedName>
</protein>
<proteinExistence type="predicted"/>
<evidence type="ECO:0000256" key="1">
    <source>
        <dbReference type="SAM" id="MobiDB-lite"/>
    </source>
</evidence>
<feature type="region of interest" description="Disordered" evidence="1">
    <location>
        <begin position="43"/>
        <end position="86"/>
    </location>
</feature>
<dbReference type="EMBL" id="JAANIT010000009">
    <property type="protein sequence ID" value="KAG1554087.1"/>
    <property type="molecule type" value="Genomic_DNA"/>
</dbReference>
<comment type="caution">
    <text evidence="2">The sequence shown here is derived from an EMBL/GenBank/DDBJ whole genome shotgun (WGS) entry which is preliminary data.</text>
</comment>
<accession>A0A9P7CHD8</accession>
<dbReference type="OrthoDB" id="2262293at2759"/>
<sequence length="86" mass="9809">MNSFIHEGGKGNMLDDQGNAVFAVDMKVDDEAYPLENIANLNQYLDGKPPKKMEQEKEEELLKKSNDNQLSKKKRTYRSCQSKDNG</sequence>
<gene>
    <name evidence="2" type="ORF">G6F51_000183</name>
</gene>
<organism evidence="2 3">
    <name type="scientific">Rhizopus oryzae</name>
    <name type="common">Mucormycosis agent</name>
    <name type="synonym">Rhizopus arrhizus var. delemar</name>
    <dbReference type="NCBI Taxonomy" id="64495"/>
    <lineage>
        <taxon>Eukaryota</taxon>
        <taxon>Fungi</taxon>
        <taxon>Fungi incertae sedis</taxon>
        <taxon>Mucoromycota</taxon>
        <taxon>Mucoromycotina</taxon>
        <taxon>Mucoromycetes</taxon>
        <taxon>Mucorales</taxon>
        <taxon>Mucorineae</taxon>
        <taxon>Rhizopodaceae</taxon>
        <taxon>Rhizopus</taxon>
    </lineage>
</organism>
<evidence type="ECO:0000313" key="2">
    <source>
        <dbReference type="EMBL" id="KAG1554087.1"/>
    </source>
</evidence>
<dbReference type="Proteomes" id="UP000717996">
    <property type="component" value="Unassembled WGS sequence"/>
</dbReference>
<name>A0A9P7CHD8_RHIOR</name>